<accession>A0ABD2IKQ2</accession>
<protein>
    <recommendedName>
        <fullName evidence="7">4-nitrophenylphosphatase</fullName>
    </recommendedName>
</protein>
<evidence type="ECO:0000256" key="4">
    <source>
        <dbReference type="PIRSR" id="PIRSR000915-3"/>
    </source>
</evidence>
<feature type="binding site" evidence="3">
    <location>
        <position position="234"/>
    </location>
    <ligand>
        <name>substrate</name>
    </ligand>
</feature>
<evidence type="ECO:0000256" key="2">
    <source>
        <dbReference type="PIRSR" id="PIRSR000915-1"/>
    </source>
</evidence>
<dbReference type="EMBL" id="JBICCN010000300">
    <property type="protein sequence ID" value="KAL3079836.1"/>
    <property type="molecule type" value="Genomic_DNA"/>
</dbReference>
<organism evidence="5 6">
    <name type="scientific">Heterodera schachtii</name>
    <name type="common">Sugarbeet cyst nematode worm</name>
    <name type="synonym">Tylenchus schachtii</name>
    <dbReference type="NCBI Taxonomy" id="97005"/>
    <lineage>
        <taxon>Eukaryota</taxon>
        <taxon>Metazoa</taxon>
        <taxon>Ecdysozoa</taxon>
        <taxon>Nematoda</taxon>
        <taxon>Chromadorea</taxon>
        <taxon>Rhabditida</taxon>
        <taxon>Tylenchina</taxon>
        <taxon>Tylenchomorpha</taxon>
        <taxon>Tylenchoidea</taxon>
        <taxon>Heteroderidae</taxon>
        <taxon>Heteroderinae</taxon>
        <taxon>Heterodera</taxon>
    </lineage>
</organism>
<keyword evidence="1" id="KW-0378">Hydrolase</keyword>
<dbReference type="InterPro" id="IPR036412">
    <property type="entry name" value="HAD-like_sf"/>
</dbReference>
<dbReference type="InterPro" id="IPR006349">
    <property type="entry name" value="PGP_euk"/>
</dbReference>
<dbReference type="SUPFAM" id="SSF56784">
    <property type="entry name" value="HAD-like"/>
    <property type="match status" value="1"/>
</dbReference>
<dbReference type="PANTHER" id="PTHR19288">
    <property type="entry name" value="4-NITROPHENYLPHOSPHATASE-RELATED"/>
    <property type="match status" value="1"/>
</dbReference>
<keyword evidence="6" id="KW-1185">Reference proteome</keyword>
<name>A0ABD2IKQ2_HETSC</name>
<feature type="binding site" evidence="4">
    <location>
        <position position="263"/>
    </location>
    <ligand>
        <name>Mg(2+)</name>
        <dbReference type="ChEBI" id="CHEBI:18420"/>
    </ligand>
</feature>
<dbReference type="Gene3D" id="3.40.50.1000">
    <property type="entry name" value="HAD superfamily/HAD-like"/>
    <property type="match status" value="2"/>
</dbReference>
<sequence>MVSSPLRLPQRIGAYHFWNNFDNILFDADGVLWREQQPLEGAVELVGALLKANKRVVVVTNNSTQSCAEYVKKCQRIGFTDLDEQNIVSSGMVLAHQLNKMKRSAEFGSTAHLPVYLFGSVGLQRLLKESGIDSFGTGPDPMPADTATFVSDLPNLDLGVPRPFAVVAGYDIHLSYAKVMRAVNWLKEKTVPFLVTNEDATFPGPNPDRVIPGAGTVTSVLRHVSGREPKVMGKPSAVCWQYICEKAAADTPLDPLRTVIVGDRCDTDILFGRLNGLSTLLVLSGVHSLADAEHFHGQGQSQLVPEFYAVSLAELLPSLSVPLGTEQNGSANAVN</sequence>
<feature type="active site" description="Proton donor" evidence="2">
    <location>
        <position position="29"/>
    </location>
</feature>
<comment type="caution">
    <text evidence="5">The sequence shown here is derived from an EMBL/GenBank/DDBJ whole genome shotgun (WGS) entry which is preliminary data.</text>
</comment>
<proteinExistence type="predicted"/>
<evidence type="ECO:0000256" key="1">
    <source>
        <dbReference type="ARBA" id="ARBA00022801"/>
    </source>
</evidence>
<dbReference type="AlphaFoldDB" id="A0ABD2IKQ2"/>
<dbReference type="PIRSF" id="PIRSF000915">
    <property type="entry name" value="PGP-type_phosphatase"/>
    <property type="match status" value="1"/>
</dbReference>
<comment type="cofactor">
    <cofactor evidence="4">
        <name>Mg(2+)</name>
        <dbReference type="ChEBI" id="CHEBI:18420"/>
    </cofactor>
    <text evidence="4">Divalent metal ions. Mg(2+) is the most effective.</text>
</comment>
<feature type="binding site" evidence="4">
    <location>
        <position position="27"/>
    </location>
    <ligand>
        <name>Mg(2+)</name>
        <dbReference type="ChEBI" id="CHEBI:18420"/>
    </ligand>
</feature>
<feature type="active site" description="Proton donor" evidence="2">
    <location>
        <position position="27"/>
    </location>
</feature>
<dbReference type="InterPro" id="IPR006357">
    <property type="entry name" value="HAD-SF_hydro_IIA"/>
</dbReference>
<keyword evidence="4" id="KW-0479">Metal-binding</keyword>
<dbReference type="NCBIfam" id="TIGR01460">
    <property type="entry name" value="HAD-SF-IIA"/>
    <property type="match status" value="1"/>
</dbReference>
<gene>
    <name evidence="5" type="ORF">niasHS_014118</name>
</gene>
<dbReference type="Pfam" id="PF13344">
    <property type="entry name" value="Hydrolase_6"/>
    <property type="match status" value="1"/>
</dbReference>
<dbReference type="Pfam" id="PF13242">
    <property type="entry name" value="Hydrolase_like"/>
    <property type="match status" value="1"/>
</dbReference>
<dbReference type="GO" id="GO:0016787">
    <property type="term" value="F:hydrolase activity"/>
    <property type="evidence" value="ECO:0007669"/>
    <property type="project" value="UniProtKB-KW"/>
</dbReference>
<reference evidence="5 6" key="1">
    <citation type="submission" date="2024-10" db="EMBL/GenBank/DDBJ databases">
        <authorList>
            <person name="Kim D."/>
        </authorList>
    </citation>
    <scope>NUCLEOTIDE SEQUENCE [LARGE SCALE GENOMIC DNA]</scope>
    <source>
        <strain evidence="5">Taebaek</strain>
    </source>
</reference>
<evidence type="ECO:0008006" key="7">
    <source>
        <dbReference type="Google" id="ProtNLM"/>
    </source>
</evidence>
<dbReference type="PANTHER" id="PTHR19288:SF93">
    <property type="entry name" value="FI11325P-RELATED"/>
    <property type="match status" value="1"/>
</dbReference>
<dbReference type="InterPro" id="IPR023214">
    <property type="entry name" value="HAD_sf"/>
</dbReference>
<dbReference type="NCBIfam" id="TIGR01452">
    <property type="entry name" value="PGP_euk"/>
    <property type="match status" value="1"/>
</dbReference>
<dbReference type="Proteomes" id="UP001620645">
    <property type="component" value="Unassembled WGS sequence"/>
</dbReference>
<keyword evidence="4" id="KW-0460">Magnesium</keyword>
<feature type="binding site" evidence="4">
    <location>
        <position position="29"/>
    </location>
    <ligand>
        <name>Mg(2+)</name>
        <dbReference type="ChEBI" id="CHEBI:18420"/>
    </ligand>
</feature>
<evidence type="ECO:0000313" key="5">
    <source>
        <dbReference type="EMBL" id="KAL3079836.1"/>
    </source>
</evidence>
<evidence type="ECO:0000256" key="3">
    <source>
        <dbReference type="PIRSR" id="PIRSR000915-2"/>
    </source>
</evidence>
<evidence type="ECO:0000313" key="6">
    <source>
        <dbReference type="Proteomes" id="UP001620645"/>
    </source>
</evidence>